<evidence type="ECO:0000256" key="2">
    <source>
        <dbReference type="ARBA" id="ARBA00007639"/>
    </source>
</evidence>
<dbReference type="EMBL" id="CP048000">
    <property type="protein sequence ID" value="QHQ62840.1"/>
    <property type="molecule type" value="Genomic_DNA"/>
</dbReference>
<feature type="domain" description="Periplasmic binding protein" evidence="5">
    <location>
        <begin position="61"/>
        <end position="300"/>
    </location>
</feature>
<evidence type="ECO:0000256" key="1">
    <source>
        <dbReference type="ARBA" id="ARBA00004196"/>
    </source>
</evidence>
<feature type="chain" id="PRO_5027001902" evidence="4">
    <location>
        <begin position="26"/>
        <end position="353"/>
    </location>
</feature>
<keyword evidence="7" id="KW-1185">Reference proteome</keyword>
<dbReference type="SUPFAM" id="SSF53822">
    <property type="entry name" value="Periplasmic binding protein-like I"/>
    <property type="match status" value="1"/>
</dbReference>
<comment type="similarity">
    <text evidence="2">Belongs to the bacterial solute-binding protein 2 family.</text>
</comment>
<dbReference type="CDD" id="cd01536">
    <property type="entry name" value="PBP1_ABC_sugar_binding-like"/>
    <property type="match status" value="1"/>
</dbReference>
<dbReference type="GO" id="GO:0030313">
    <property type="term" value="C:cell envelope"/>
    <property type="evidence" value="ECO:0007669"/>
    <property type="project" value="UniProtKB-SubCell"/>
</dbReference>
<evidence type="ECO:0000256" key="3">
    <source>
        <dbReference type="ARBA" id="ARBA00022729"/>
    </source>
</evidence>
<keyword evidence="3 4" id="KW-0732">Signal</keyword>
<proteinExistence type="inferred from homology"/>
<dbReference type="PANTHER" id="PTHR46847:SF1">
    <property type="entry name" value="D-ALLOSE-BINDING PERIPLASMIC PROTEIN-RELATED"/>
    <property type="match status" value="1"/>
</dbReference>
<dbReference type="KEGG" id="anr:Ana3638_20355"/>
<dbReference type="GO" id="GO:0030246">
    <property type="term" value="F:carbohydrate binding"/>
    <property type="evidence" value="ECO:0007669"/>
    <property type="project" value="UniProtKB-ARBA"/>
</dbReference>
<gene>
    <name evidence="6" type="ORF">Ana3638_20355</name>
</gene>
<dbReference type="Pfam" id="PF13407">
    <property type="entry name" value="Peripla_BP_4"/>
    <property type="match status" value="1"/>
</dbReference>
<dbReference type="PROSITE" id="PS51257">
    <property type="entry name" value="PROKAR_LIPOPROTEIN"/>
    <property type="match status" value="1"/>
</dbReference>
<dbReference type="Gene3D" id="3.40.50.2300">
    <property type="match status" value="2"/>
</dbReference>
<feature type="signal peptide" evidence="4">
    <location>
        <begin position="1"/>
        <end position="25"/>
    </location>
</feature>
<reference evidence="6 7" key="1">
    <citation type="submission" date="2020-01" db="EMBL/GenBank/DDBJ databases">
        <title>Genome analysis of Anaerocolumna sp. CBA3638.</title>
        <authorList>
            <person name="Kim J."/>
            <person name="Roh S.W."/>
        </authorList>
    </citation>
    <scope>NUCLEOTIDE SEQUENCE [LARGE SCALE GENOMIC DNA]</scope>
    <source>
        <strain evidence="6 7">CBA3638</strain>
    </source>
</reference>
<evidence type="ECO:0000259" key="5">
    <source>
        <dbReference type="Pfam" id="PF13407"/>
    </source>
</evidence>
<comment type="subcellular location">
    <subcellularLocation>
        <location evidence="1">Cell envelope</location>
    </subcellularLocation>
</comment>
<dbReference type="PANTHER" id="PTHR46847">
    <property type="entry name" value="D-ALLOSE-BINDING PERIPLASMIC PROTEIN-RELATED"/>
    <property type="match status" value="1"/>
</dbReference>
<dbReference type="RefSeq" id="WP_161839662.1">
    <property type="nucleotide sequence ID" value="NZ_CP048000.1"/>
</dbReference>
<evidence type="ECO:0000313" key="6">
    <source>
        <dbReference type="EMBL" id="QHQ62840.1"/>
    </source>
</evidence>
<sequence>MKKRLLGVVLTIAMIATLLSGCSQKSGTNDKPAIASDSADKIVNDTADAVKTINGKELTKIGLAVAAMDNEFTTNLEASLEKTAKENGIEVVVAQADQTTAKQVEQIENMVISGCQAICVIPVDLTGILDALKSAKEKGVVISMCGCIPESKDYYDTVANVEQFDLGQSAAKAAAEWIDATFPDAADGSIEVAILALNNTEEAIKREKGLEEIEKLTKKAKIVEVYDSTGAASIPTKAQEYTEMMLVSHPDVKCILAYSDFMGLPADEVIMRTPSIDKSKFGIFGCDYSSTGCEAIKKSVTNESTYRGSGAFGVEFGKVMFDTVVGNVQVDDLGVYYEPTFDIKASNVDEYLK</sequence>
<dbReference type="AlphaFoldDB" id="A0A6P1TNM8"/>
<dbReference type="InterPro" id="IPR028082">
    <property type="entry name" value="Peripla_BP_I"/>
</dbReference>
<dbReference type="Proteomes" id="UP000464314">
    <property type="component" value="Chromosome"/>
</dbReference>
<accession>A0A6P1TNM8</accession>
<evidence type="ECO:0000256" key="4">
    <source>
        <dbReference type="SAM" id="SignalP"/>
    </source>
</evidence>
<dbReference type="InterPro" id="IPR025997">
    <property type="entry name" value="SBP_2_dom"/>
</dbReference>
<evidence type="ECO:0000313" key="7">
    <source>
        <dbReference type="Proteomes" id="UP000464314"/>
    </source>
</evidence>
<name>A0A6P1TNM8_9FIRM</name>
<protein>
    <submittedName>
        <fullName evidence="6">Substrate-binding domain-containing protein</fullName>
    </submittedName>
</protein>
<organism evidence="6 7">
    <name type="scientific">Anaerocolumna sedimenticola</name>
    <dbReference type="NCBI Taxonomy" id="2696063"/>
    <lineage>
        <taxon>Bacteria</taxon>
        <taxon>Bacillati</taxon>
        <taxon>Bacillota</taxon>
        <taxon>Clostridia</taxon>
        <taxon>Lachnospirales</taxon>
        <taxon>Lachnospiraceae</taxon>
        <taxon>Anaerocolumna</taxon>
    </lineage>
</organism>